<dbReference type="PANTHER" id="PTHR16022:SF0">
    <property type="entry name" value="CYTOPLASMIC DYNEIN 2 INTERMEDIATE CHAIN 1"/>
    <property type="match status" value="1"/>
</dbReference>
<accession>A0AAV4N308</accession>
<gene>
    <name evidence="2" type="primary">Dync2i1</name>
    <name evidence="2" type="ORF">CEXT_783431</name>
</gene>
<name>A0AAV4N308_CAEEX</name>
<dbReference type="Proteomes" id="UP001054945">
    <property type="component" value="Unassembled WGS sequence"/>
</dbReference>
<feature type="compositionally biased region" description="Polar residues" evidence="1">
    <location>
        <begin position="122"/>
        <end position="135"/>
    </location>
</feature>
<dbReference type="InterPro" id="IPR015943">
    <property type="entry name" value="WD40/YVTN_repeat-like_dom_sf"/>
</dbReference>
<feature type="compositionally biased region" description="Basic and acidic residues" evidence="1">
    <location>
        <begin position="87"/>
        <end position="121"/>
    </location>
</feature>
<feature type="compositionally biased region" description="Polar residues" evidence="1">
    <location>
        <begin position="146"/>
        <end position="162"/>
    </location>
</feature>
<feature type="compositionally biased region" description="Acidic residues" evidence="1">
    <location>
        <begin position="215"/>
        <end position="229"/>
    </location>
</feature>
<evidence type="ECO:0000313" key="3">
    <source>
        <dbReference type="Proteomes" id="UP001054945"/>
    </source>
</evidence>
<feature type="compositionally biased region" description="Polar residues" evidence="1">
    <location>
        <begin position="32"/>
        <end position="52"/>
    </location>
</feature>
<feature type="compositionally biased region" description="Basic and acidic residues" evidence="1">
    <location>
        <begin position="14"/>
        <end position="31"/>
    </location>
</feature>
<dbReference type="InterPro" id="IPR042505">
    <property type="entry name" value="DYNC2I1"/>
</dbReference>
<reference evidence="2 3" key="1">
    <citation type="submission" date="2021-06" db="EMBL/GenBank/DDBJ databases">
        <title>Caerostris extrusa draft genome.</title>
        <authorList>
            <person name="Kono N."/>
            <person name="Arakawa K."/>
        </authorList>
    </citation>
    <scope>NUCLEOTIDE SEQUENCE [LARGE SCALE GENOMIC DNA]</scope>
</reference>
<dbReference type="PANTHER" id="PTHR16022">
    <property type="entry name" value="WD REPEAT DOMAIN 60"/>
    <property type="match status" value="1"/>
</dbReference>
<feature type="compositionally biased region" description="Polar residues" evidence="1">
    <location>
        <begin position="230"/>
        <end position="241"/>
    </location>
</feature>
<dbReference type="AlphaFoldDB" id="A0AAV4N308"/>
<dbReference type="GO" id="GO:0005868">
    <property type="term" value="C:cytoplasmic dynein complex"/>
    <property type="evidence" value="ECO:0007669"/>
    <property type="project" value="InterPro"/>
</dbReference>
<organism evidence="2 3">
    <name type="scientific">Caerostris extrusa</name>
    <name type="common">Bark spider</name>
    <name type="synonym">Caerostris bankana</name>
    <dbReference type="NCBI Taxonomy" id="172846"/>
    <lineage>
        <taxon>Eukaryota</taxon>
        <taxon>Metazoa</taxon>
        <taxon>Ecdysozoa</taxon>
        <taxon>Arthropoda</taxon>
        <taxon>Chelicerata</taxon>
        <taxon>Arachnida</taxon>
        <taxon>Araneae</taxon>
        <taxon>Araneomorphae</taxon>
        <taxon>Entelegynae</taxon>
        <taxon>Araneoidea</taxon>
        <taxon>Araneidae</taxon>
        <taxon>Caerostris</taxon>
    </lineage>
</organism>
<feature type="compositionally biased region" description="Polar residues" evidence="1">
    <location>
        <begin position="252"/>
        <end position="267"/>
    </location>
</feature>
<dbReference type="GO" id="GO:0005929">
    <property type="term" value="C:cilium"/>
    <property type="evidence" value="ECO:0007669"/>
    <property type="project" value="GOC"/>
</dbReference>
<feature type="compositionally biased region" description="Basic and acidic residues" evidence="1">
    <location>
        <begin position="179"/>
        <end position="188"/>
    </location>
</feature>
<dbReference type="GO" id="GO:0042073">
    <property type="term" value="P:intraciliary transport"/>
    <property type="evidence" value="ECO:0007669"/>
    <property type="project" value="InterPro"/>
</dbReference>
<dbReference type="Gene3D" id="2.130.10.10">
    <property type="entry name" value="YVTN repeat-like/Quinoprotein amine dehydrogenase"/>
    <property type="match status" value="1"/>
</dbReference>
<dbReference type="GO" id="GO:0045504">
    <property type="term" value="F:dynein heavy chain binding"/>
    <property type="evidence" value="ECO:0007669"/>
    <property type="project" value="InterPro"/>
</dbReference>
<evidence type="ECO:0000313" key="2">
    <source>
        <dbReference type="EMBL" id="GIX79093.1"/>
    </source>
</evidence>
<protein>
    <submittedName>
        <fullName evidence="2">Cytoplasmic dynein 2 intermediate chain 1</fullName>
    </submittedName>
</protein>
<dbReference type="EMBL" id="BPLR01002898">
    <property type="protein sequence ID" value="GIX79093.1"/>
    <property type="molecule type" value="Genomic_DNA"/>
</dbReference>
<evidence type="ECO:0000256" key="1">
    <source>
        <dbReference type="SAM" id="MobiDB-lite"/>
    </source>
</evidence>
<keyword evidence="3" id="KW-1185">Reference proteome</keyword>
<comment type="caution">
    <text evidence="2">The sequence shown here is derived from an EMBL/GenBank/DDBJ whole genome shotgun (WGS) entry which is preliminary data.</text>
</comment>
<dbReference type="SUPFAM" id="SSF50978">
    <property type="entry name" value="WD40 repeat-like"/>
    <property type="match status" value="1"/>
</dbReference>
<dbReference type="InterPro" id="IPR036322">
    <property type="entry name" value="WD40_repeat_dom_sf"/>
</dbReference>
<sequence>MLQGTLGQRLKRKPREEKAARDSKLEKEEKLNSTSLSTNVQKGKQRGGSLSRNYPAKIQESPKKPHSVDRNQATKLKRNVNALTKNTKSESKSVENLLDRKRNVQKKKSYDKSSKGADKKTNVQIAKSFIKNTQSKSKKLDKQPDIQKSSLKETSSANTSQELELLNFGRPRTSTIHKKPPDIERSDNEVNNEFKGIPTLTKLNGESDEDKASYEEDFEDYDSDFEESDTGSVSETDSTDTSAEEQEEILQDIQSEENINDKNSLPNIEKSNLSNSIKMPIIKDKNYLKMSDRSSLYTEKTVKDIPEVKPIKLSRSYINFQSAIEQKEIMNNNQSLNDTSNELNESDNTLQDELKNLQINYNRNIIQKSNLKQVFVQTEHCDEEEIQTDDIEIANKWTQYPTNGTLGYGGDKMIIDEKEAAWKSLFNVHSTKLSTFLQKTSNIILTILDEEFADIGDNYKTKVRHDLFYSDGYYVLSPIDLLSNAPVVNVYCSECSSYIITIHGNMVEVNYFSFNFLAKILNRNILTTNSQPTCGTFGPGFSDIVIAGMVDGAIVLWDLTEISSNHLQIKQDVPLTLRSPTYNTALVLGQDNHNSCIVAIQSVSSNSKENWRSTGFSGSSKNFHVVTLEDMGVINIWVVVEVLKPDISGIETDLGLAPGGKYRLVRSSCIPLYNLATLPPGQKLSIRTFDFRLIPFDSSRMLVTTDAGIILHVTRHSGSIEPRFYASELDSSSEVRCIDCSPHNEDIFLAGCNDVRPLMEFLHAAKGEPVNLIKWSVVHPTVFCVLSSSSHIHFWNIMENSVHPLHSYHFDDCKVTWFAFKNVERNSSNFTSTRFSNFIIAKENGEVEVHTFQVKVSEQEYMKQLEYMKIYNSYDFLIAINYEEMLSIY</sequence>
<feature type="region of interest" description="Disordered" evidence="1">
    <location>
        <begin position="1"/>
        <end position="267"/>
    </location>
</feature>
<feature type="compositionally biased region" description="Basic and acidic residues" evidence="1">
    <location>
        <begin position="60"/>
        <end position="69"/>
    </location>
</feature>
<dbReference type="GO" id="GO:0045503">
    <property type="term" value="F:dynein light chain binding"/>
    <property type="evidence" value="ECO:0007669"/>
    <property type="project" value="InterPro"/>
</dbReference>
<proteinExistence type="predicted"/>